<evidence type="ECO:0000313" key="5">
    <source>
        <dbReference type="EMBL" id="RHN82036.1"/>
    </source>
</evidence>
<dbReference type="InterPro" id="IPR036426">
    <property type="entry name" value="Bulb-type_lectin_dom_sf"/>
</dbReference>
<reference evidence="5" key="1">
    <citation type="journal article" date="2018" name="Nat. Plants">
        <title>Whole-genome landscape of Medicago truncatula symbiotic genes.</title>
        <authorList>
            <person name="Pecrix Y."/>
            <person name="Gamas P."/>
            <person name="Carrere S."/>
        </authorList>
    </citation>
    <scope>NUCLEOTIDE SEQUENCE</scope>
    <source>
        <tissue evidence="5">Leaves</tissue>
    </source>
</reference>
<proteinExistence type="predicted"/>
<dbReference type="EC" id="2.7.11.1" evidence="5"/>
<dbReference type="InterPro" id="IPR001480">
    <property type="entry name" value="Bulb-type_lectin_dom"/>
</dbReference>
<keyword evidence="1" id="KW-0732">Signal</keyword>
<dbReference type="Gramene" id="rna6152">
    <property type="protein sequence ID" value="RHN82036.1"/>
    <property type="gene ID" value="gene6152"/>
</dbReference>
<dbReference type="Proteomes" id="UP000265566">
    <property type="component" value="Chromosome 1"/>
</dbReference>
<keyword evidence="5" id="KW-0723">Serine/threonine-protein kinase</keyword>
<dbReference type="EMBL" id="PSQE01000001">
    <property type="protein sequence ID" value="RHN82036.1"/>
    <property type="molecule type" value="Genomic_DNA"/>
</dbReference>
<name>A0A396JUM8_MEDTR</name>
<dbReference type="InterPro" id="IPR051343">
    <property type="entry name" value="G-type_lectin_kinases/EP1-like"/>
</dbReference>
<evidence type="ECO:0000259" key="4">
    <source>
        <dbReference type="Pfam" id="PF01453"/>
    </source>
</evidence>
<evidence type="ECO:0000256" key="2">
    <source>
        <dbReference type="ARBA" id="ARBA00023157"/>
    </source>
</evidence>
<dbReference type="Gene3D" id="2.90.10.10">
    <property type="entry name" value="Bulb-type lectin domain"/>
    <property type="match status" value="1"/>
</dbReference>
<feature type="domain" description="Bulb-type lectin" evidence="4">
    <location>
        <begin position="2"/>
        <end position="37"/>
    </location>
</feature>
<evidence type="ECO:0000256" key="3">
    <source>
        <dbReference type="ARBA" id="ARBA00023180"/>
    </source>
</evidence>
<keyword evidence="5" id="KW-0418">Kinase</keyword>
<gene>
    <name evidence="5" type="ORF">MtrunA17_Chr1g0205551</name>
</gene>
<dbReference type="Pfam" id="PF01453">
    <property type="entry name" value="B_lectin"/>
    <property type="match status" value="1"/>
</dbReference>
<accession>A0A396JUM8</accession>
<keyword evidence="2" id="KW-1015">Disulfide bond</keyword>
<comment type="caution">
    <text evidence="5">The sequence shown here is derived from an EMBL/GenBank/DDBJ whole genome shotgun (WGS) entry which is preliminary data.</text>
</comment>
<evidence type="ECO:0000256" key="1">
    <source>
        <dbReference type="ARBA" id="ARBA00022729"/>
    </source>
</evidence>
<dbReference type="GO" id="GO:0004674">
    <property type="term" value="F:protein serine/threonine kinase activity"/>
    <property type="evidence" value="ECO:0007669"/>
    <property type="project" value="UniProtKB-KW"/>
</dbReference>
<keyword evidence="3" id="KW-0325">Glycoprotein</keyword>
<dbReference type="SUPFAM" id="SSF51110">
    <property type="entry name" value="alpha-D-mannose-specific plant lectins"/>
    <property type="match status" value="1"/>
</dbReference>
<organism evidence="5">
    <name type="scientific">Medicago truncatula</name>
    <name type="common">Barrel medic</name>
    <name type="synonym">Medicago tribuloides</name>
    <dbReference type="NCBI Taxonomy" id="3880"/>
    <lineage>
        <taxon>Eukaryota</taxon>
        <taxon>Viridiplantae</taxon>
        <taxon>Streptophyta</taxon>
        <taxon>Embryophyta</taxon>
        <taxon>Tracheophyta</taxon>
        <taxon>Spermatophyta</taxon>
        <taxon>Magnoliopsida</taxon>
        <taxon>eudicotyledons</taxon>
        <taxon>Gunneridae</taxon>
        <taxon>Pentapetalae</taxon>
        <taxon>rosids</taxon>
        <taxon>fabids</taxon>
        <taxon>Fabales</taxon>
        <taxon>Fabaceae</taxon>
        <taxon>Papilionoideae</taxon>
        <taxon>50 kb inversion clade</taxon>
        <taxon>NPAAA clade</taxon>
        <taxon>Hologalegina</taxon>
        <taxon>IRL clade</taxon>
        <taxon>Trifolieae</taxon>
        <taxon>Medicago</taxon>
    </lineage>
</organism>
<keyword evidence="5" id="KW-0808">Transferase</keyword>
<protein>
    <submittedName>
        <fullName evidence="5">Putative non-specific serine/threonine protein kinase</fullName>
        <ecNumber evidence="5">2.7.11.1</ecNumber>
    </submittedName>
</protein>
<dbReference type="PANTHER" id="PTHR47976">
    <property type="entry name" value="G-TYPE LECTIN S-RECEPTOR-LIKE SERINE/THREONINE-PROTEIN KINASE SD2-5"/>
    <property type="match status" value="1"/>
</dbReference>
<dbReference type="AlphaFoldDB" id="A0A396JUM8"/>
<sequence>MMQDNGNFLLLNSLSKIIWQSFDSPTDTILPGQILNMGHMLFSNANGTEDYSTGQYKLEVQKSDGNIVISAFPYSDPGYWYTSTTSNTSVRLIYLQQHITAFIYTVIGTHNIFNMATEVPNPVQNYYHRATINDRGNF</sequence>
<dbReference type="PANTHER" id="PTHR47976:SF62">
    <property type="entry name" value="RECEPTOR-LIKE SERINE_THREONINE-PROTEIN KINASE"/>
    <property type="match status" value="1"/>
</dbReference>